<gene>
    <name evidence="2" type="ORF">AMTR_s00150p00052380</name>
</gene>
<proteinExistence type="predicted"/>
<protein>
    <submittedName>
        <fullName evidence="2">Uncharacterized protein</fullName>
    </submittedName>
</protein>
<dbReference type="AlphaFoldDB" id="W1PMQ1"/>
<keyword evidence="1" id="KW-0175">Coiled coil</keyword>
<evidence type="ECO:0000313" key="3">
    <source>
        <dbReference type="Proteomes" id="UP000017836"/>
    </source>
</evidence>
<evidence type="ECO:0000313" key="2">
    <source>
        <dbReference type="EMBL" id="ERN08450.1"/>
    </source>
</evidence>
<dbReference type="Gramene" id="ERN08450">
    <property type="protein sequence ID" value="ERN08450"/>
    <property type="gene ID" value="AMTR_s00150p00052380"/>
</dbReference>
<name>W1PMQ1_AMBTC</name>
<organism evidence="2 3">
    <name type="scientific">Amborella trichopoda</name>
    <dbReference type="NCBI Taxonomy" id="13333"/>
    <lineage>
        <taxon>Eukaryota</taxon>
        <taxon>Viridiplantae</taxon>
        <taxon>Streptophyta</taxon>
        <taxon>Embryophyta</taxon>
        <taxon>Tracheophyta</taxon>
        <taxon>Spermatophyta</taxon>
        <taxon>Magnoliopsida</taxon>
        <taxon>Amborellales</taxon>
        <taxon>Amborellaceae</taxon>
        <taxon>Amborella</taxon>
    </lineage>
</organism>
<dbReference type="Proteomes" id="UP000017836">
    <property type="component" value="Unassembled WGS sequence"/>
</dbReference>
<dbReference type="HOGENOM" id="CLU_079740_0_0_1"/>
<evidence type="ECO:0000256" key="1">
    <source>
        <dbReference type="SAM" id="Coils"/>
    </source>
</evidence>
<keyword evidence="3" id="KW-1185">Reference proteome</keyword>
<feature type="coiled-coil region" evidence="1">
    <location>
        <begin position="182"/>
        <end position="244"/>
    </location>
</feature>
<accession>W1PMQ1</accession>
<sequence>MAQAIAKQGSKKKGARKNMVVEVFEPVVTVAPEAEHQTFASSDVALDLVTVPSSDEPISTISHVKAGPLGRASQEPTVLAEPSSLVATSPLPLPTSIIASDVKTLIVASLLSPSFQIIKECSLIDLVVRVVAVRDCATTLRAISYDKELFYQFERLLSKLKRWGIEASQRELEVQRLCGPRLTALEEALAQHQGLIRDYEEKKTIYLSNQPHLKKEDVMYSIEIIALDEERDRLDTNIHKMKTQQE</sequence>
<reference evidence="3" key="1">
    <citation type="journal article" date="2013" name="Science">
        <title>The Amborella genome and the evolution of flowering plants.</title>
        <authorList>
            <consortium name="Amborella Genome Project"/>
        </authorList>
    </citation>
    <scope>NUCLEOTIDE SEQUENCE [LARGE SCALE GENOMIC DNA]</scope>
</reference>
<dbReference type="EMBL" id="KI393379">
    <property type="protein sequence ID" value="ERN08450.1"/>
    <property type="molecule type" value="Genomic_DNA"/>
</dbReference>